<name>A0A8X6XX91_9ARAC</name>
<accession>A0A8X6XX91</accession>
<gene>
    <name evidence="1" type="ORF">TNIN_80811</name>
</gene>
<organism evidence="1 2">
    <name type="scientific">Trichonephila inaurata madagascariensis</name>
    <dbReference type="NCBI Taxonomy" id="2747483"/>
    <lineage>
        <taxon>Eukaryota</taxon>
        <taxon>Metazoa</taxon>
        <taxon>Ecdysozoa</taxon>
        <taxon>Arthropoda</taxon>
        <taxon>Chelicerata</taxon>
        <taxon>Arachnida</taxon>
        <taxon>Araneae</taxon>
        <taxon>Araneomorphae</taxon>
        <taxon>Entelegynae</taxon>
        <taxon>Araneoidea</taxon>
        <taxon>Nephilidae</taxon>
        <taxon>Trichonephila</taxon>
        <taxon>Trichonephila inaurata</taxon>
    </lineage>
</organism>
<evidence type="ECO:0000313" key="2">
    <source>
        <dbReference type="Proteomes" id="UP000886998"/>
    </source>
</evidence>
<evidence type="ECO:0000313" key="1">
    <source>
        <dbReference type="EMBL" id="GFY61688.1"/>
    </source>
</evidence>
<keyword evidence="2" id="KW-1185">Reference proteome</keyword>
<dbReference type="AlphaFoldDB" id="A0A8X6XX91"/>
<dbReference type="EMBL" id="BMAV01013797">
    <property type="protein sequence ID" value="GFY61688.1"/>
    <property type="molecule type" value="Genomic_DNA"/>
</dbReference>
<protein>
    <submittedName>
        <fullName evidence="1">Uncharacterized protein</fullName>
    </submittedName>
</protein>
<dbReference type="Proteomes" id="UP000886998">
    <property type="component" value="Unassembled WGS sequence"/>
</dbReference>
<proteinExistence type="predicted"/>
<comment type="caution">
    <text evidence="1">The sequence shown here is derived from an EMBL/GenBank/DDBJ whole genome shotgun (WGS) entry which is preliminary data.</text>
</comment>
<reference evidence="1" key="1">
    <citation type="submission" date="2020-08" db="EMBL/GenBank/DDBJ databases">
        <title>Multicomponent nature underlies the extraordinary mechanical properties of spider dragline silk.</title>
        <authorList>
            <person name="Kono N."/>
            <person name="Nakamura H."/>
            <person name="Mori M."/>
            <person name="Yoshida Y."/>
            <person name="Ohtoshi R."/>
            <person name="Malay A.D."/>
            <person name="Moran D.A.P."/>
            <person name="Tomita M."/>
            <person name="Numata K."/>
            <person name="Arakawa K."/>
        </authorList>
    </citation>
    <scope>NUCLEOTIDE SEQUENCE</scope>
</reference>
<sequence>MANIIKTRGRTTQGLHRRIEAFSCAGSTVTPTQSPDVRISVPLAYLLHVNGPHTNRRDQNAYDPRYGFLKGTLELCHQHPGAAFVRGHTPG</sequence>